<comment type="subunit">
    <text evidence="4">Monomer.</text>
</comment>
<dbReference type="InterPro" id="IPR000172">
    <property type="entry name" value="GMC_OxRdtase_N"/>
</dbReference>
<dbReference type="SUPFAM" id="SSF54373">
    <property type="entry name" value="FAD-linked reductases, C-terminal domain"/>
    <property type="match status" value="1"/>
</dbReference>
<proteinExistence type="inferred from homology"/>
<dbReference type="InterPro" id="IPR036188">
    <property type="entry name" value="FAD/NAD-bd_sf"/>
</dbReference>
<name>A0A1S3BU55_CUCME</name>
<reference evidence="18" key="1">
    <citation type="submission" date="2025-08" db="UniProtKB">
        <authorList>
            <consortium name="RefSeq"/>
        </authorList>
    </citation>
    <scope>IDENTIFICATION</scope>
    <source>
        <tissue evidence="18">Stem</tissue>
    </source>
</reference>
<evidence type="ECO:0000256" key="7">
    <source>
        <dbReference type="ARBA" id="ARBA00022729"/>
    </source>
</evidence>
<keyword evidence="7" id="KW-0732">Signal</keyword>
<dbReference type="Gene3D" id="3.50.50.60">
    <property type="entry name" value="FAD/NAD(P)-binding domain"/>
    <property type="match status" value="1"/>
</dbReference>
<dbReference type="KEGG" id="cmo:103493189"/>
<dbReference type="SUPFAM" id="SSF51905">
    <property type="entry name" value="FAD/NAD(P)-binding domain"/>
    <property type="match status" value="1"/>
</dbReference>
<dbReference type="InterPro" id="IPR012132">
    <property type="entry name" value="GMC_OxRdtase"/>
</dbReference>
<dbReference type="Pfam" id="PF00732">
    <property type="entry name" value="GMC_oxred_N"/>
    <property type="match status" value="1"/>
</dbReference>
<dbReference type="Proteomes" id="UP001652600">
    <property type="component" value="Chromosome 5"/>
</dbReference>
<dbReference type="AlphaFoldDB" id="A0A1S3BU55"/>
<dbReference type="PROSITE" id="PS00623">
    <property type="entry name" value="GMC_OXRED_1"/>
    <property type="match status" value="1"/>
</dbReference>
<dbReference type="Pfam" id="PF05199">
    <property type="entry name" value="GMC_oxred_C"/>
    <property type="match status" value="1"/>
</dbReference>
<keyword evidence="6 14" id="KW-0285">Flavoprotein</keyword>
<dbReference type="PANTHER" id="PTHR45968">
    <property type="entry name" value="OSJNBA0019K04.7 PROTEIN"/>
    <property type="match status" value="1"/>
</dbReference>
<keyword evidence="9 13" id="KW-1015">Disulfide bond</keyword>
<feature type="binding site" evidence="12">
    <location>
        <position position="280"/>
    </location>
    <ligand>
        <name>FAD</name>
        <dbReference type="ChEBI" id="CHEBI:57692"/>
    </ligand>
</feature>
<keyword evidence="11" id="KW-0456">Lyase</keyword>
<dbReference type="InterPro" id="IPR007867">
    <property type="entry name" value="GMC_OxRtase_C"/>
</dbReference>
<evidence type="ECO:0000259" key="16">
    <source>
        <dbReference type="PROSITE" id="PS00624"/>
    </source>
</evidence>
<evidence type="ECO:0000256" key="12">
    <source>
        <dbReference type="PIRSR" id="PIRSR000137-2"/>
    </source>
</evidence>
<evidence type="ECO:0000256" key="4">
    <source>
        <dbReference type="ARBA" id="ARBA00011245"/>
    </source>
</evidence>
<keyword evidence="8 12" id="KW-0274">FAD</keyword>
<organism evidence="17 18">
    <name type="scientific">Cucumis melo</name>
    <name type="common">Muskmelon</name>
    <dbReference type="NCBI Taxonomy" id="3656"/>
    <lineage>
        <taxon>Eukaryota</taxon>
        <taxon>Viridiplantae</taxon>
        <taxon>Streptophyta</taxon>
        <taxon>Embryophyta</taxon>
        <taxon>Tracheophyta</taxon>
        <taxon>Spermatophyta</taxon>
        <taxon>Magnoliopsida</taxon>
        <taxon>eudicotyledons</taxon>
        <taxon>Gunneridae</taxon>
        <taxon>Pentapetalae</taxon>
        <taxon>rosids</taxon>
        <taxon>fabids</taxon>
        <taxon>Cucurbitales</taxon>
        <taxon>Cucurbitaceae</taxon>
        <taxon>Benincaseae</taxon>
        <taxon>Cucumis</taxon>
    </lineage>
</organism>
<sequence length="583" mass="64286">MAFNGIPMIARSSAFQMAFGGIPKAAGIASEIMEHSTMSAFLLHILIFFFQSHLGVFSTTYTKPSNSNQDVSYLKFVHNANKLPEKEEYDYIIIGGGTAGCPLAATLSSKFSVLLLERGNIPNKFPSVMNKQGLMNAFTDKDNGENPFQRFVSEDGVENLRGRILGGSSMINAGFYSRAHKEFFETQEISEWDMEMVGKAYEWVEETLVSKPNLSSWQFAFRKALLEVGIDHDNGFDLRHVLGTKIGGSIFDNQGNRHGAVELLNKGEFENLKVAVQATVKRILFSGLSANGVLYSDSKGKTHTAFIHEKGEIILSAGAIGSPQLLLLSGIGSTSHLSSLDLPLVFHQPHVGQFMSDNPRFGVNIVLPFPLPTTTVEVVGILEKNTYFESLSSFIPFSIPPSFSLLPPQSTSLNMSLVLISGKFSKVDSLGFLWLNSSTDVQKSPMVRFNYFSHPHDLAQCIGGLRKIQDLLNTQTIENIKTQDLEGKKTLQFIGLPLPENMADDTLVGEFCKRTVTTFWHFHGGCVVGKVVDGNYRVMGIENLRVVDGSTFFESPGTNPMATIMMLGRYVGMKMLQERLNLA</sequence>
<dbReference type="EC" id="4.1.2.10" evidence="5"/>
<evidence type="ECO:0000256" key="13">
    <source>
        <dbReference type="PIRSR" id="PIRSR000137-3"/>
    </source>
</evidence>
<dbReference type="PIRSF" id="PIRSF000137">
    <property type="entry name" value="Alcohol_oxidase"/>
    <property type="match status" value="1"/>
</dbReference>
<evidence type="ECO:0000313" key="17">
    <source>
        <dbReference type="Proteomes" id="UP001652600"/>
    </source>
</evidence>
<dbReference type="GO" id="GO:0046593">
    <property type="term" value="F:mandelonitrile lyase activity"/>
    <property type="evidence" value="ECO:0007669"/>
    <property type="project" value="UniProtKB-EC"/>
</dbReference>
<comment type="similarity">
    <text evidence="3 14">Belongs to the GMC oxidoreductase family.</text>
</comment>
<evidence type="ECO:0000256" key="11">
    <source>
        <dbReference type="ARBA" id="ARBA00023239"/>
    </source>
</evidence>
<evidence type="ECO:0000256" key="2">
    <source>
        <dbReference type="ARBA" id="ARBA00001974"/>
    </source>
</evidence>
<dbReference type="GO" id="GO:0050660">
    <property type="term" value="F:flavin adenine dinucleotide binding"/>
    <property type="evidence" value="ECO:0007669"/>
    <property type="project" value="InterPro"/>
</dbReference>
<keyword evidence="17" id="KW-1185">Reference proteome</keyword>
<dbReference type="InParanoid" id="A0A1S3BU55"/>
<feature type="binding site" evidence="12">
    <location>
        <position position="549"/>
    </location>
    <ligand>
        <name>FAD</name>
        <dbReference type="ChEBI" id="CHEBI:57692"/>
    </ligand>
</feature>
<evidence type="ECO:0000256" key="6">
    <source>
        <dbReference type="ARBA" id="ARBA00022630"/>
    </source>
</evidence>
<evidence type="ECO:0000256" key="14">
    <source>
        <dbReference type="RuleBase" id="RU003968"/>
    </source>
</evidence>
<feature type="domain" description="Glucose-methanol-choline oxidoreductase N-terminal" evidence="15">
    <location>
        <begin position="162"/>
        <end position="185"/>
    </location>
</feature>
<evidence type="ECO:0000313" key="18">
    <source>
        <dbReference type="RefSeq" id="XP_008452076.2"/>
    </source>
</evidence>
<dbReference type="Gene3D" id="3.30.410.40">
    <property type="match status" value="1"/>
</dbReference>
<feature type="binding site" evidence="12">
    <location>
        <begin position="520"/>
        <end position="521"/>
    </location>
    <ligand>
        <name>FAD</name>
        <dbReference type="ChEBI" id="CHEBI:57692"/>
    </ligand>
</feature>
<comment type="catalytic activity">
    <reaction evidence="1">
        <text>(R)-mandelonitrile = benzaldehyde + hydrogen cyanide</text>
        <dbReference type="Rhea" id="RHEA:18313"/>
        <dbReference type="ChEBI" id="CHEBI:17169"/>
        <dbReference type="ChEBI" id="CHEBI:18407"/>
        <dbReference type="ChEBI" id="CHEBI:18450"/>
        <dbReference type="EC" id="4.1.2.10"/>
    </reaction>
</comment>
<evidence type="ECO:0000256" key="1">
    <source>
        <dbReference type="ARBA" id="ARBA00001147"/>
    </source>
</evidence>
<protein>
    <recommendedName>
        <fullName evidence="5">(R)-mandelonitrile lyase</fullName>
        <ecNumber evidence="5">4.1.2.10</ecNumber>
    </recommendedName>
</protein>
<accession>A0A1S3BU55</accession>
<keyword evidence="10" id="KW-0325">Glycoprotein</keyword>
<dbReference type="PANTHER" id="PTHR45968:SF23">
    <property type="entry name" value="GLUCOSE-METHANOL-CHOLINE OXIDOREDUCTASE N-TERMINAL DOMAIN-CONTAINING PROTEIN"/>
    <property type="match status" value="1"/>
</dbReference>
<dbReference type="GO" id="GO:0016614">
    <property type="term" value="F:oxidoreductase activity, acting on CH-OH group of donors"/>
    <property type="evidence" value="ECO:0007669"/>
    <property type="project" value="InterPro"/>
</dbReference>
<evidence type="ECO:0000256" key="3">
    <source>
        <dbReference type="ARBA" id="ARBA00010790"/>
    </source>
</evidence>
<dbReference type="InterPro" id="IPR051871">
    <property type="entry name" value="GMC_Oxidoreductase-Related"/>
</dbReference>
<gene>
    <name evidence="18" type="primary">LOC103493189</name>
</gene>
<evidence type="ECO:0000256" key="5">
    <source>
        <dbReference type="ARBA" id="ARBA00013074"/>
    </source>
</evidence>
<comment type="cofactor">
    <cofactor evidence="2 12">
        <name>FAD</name>
        <dbReference type="ChEBI" id="CHEBI:57692"/>
    </cofactor>
</comment>
<dbReference type="GeneID" id="103493189"/>
<evidence type="ECO:0000256" key="10">
    <source>
        <dbReference type="ARBA" id="ARBA00023180"/>
    </source>
</evidence>
<dbReference type="RefSeq" id="XP_008452076.2">
    <property type="nucleotide sequence ID" value="XM_008453854.2"/>
</dbReference>
<feature type="disulfide bond" evidence="13">
    <location>
        <begin position="461"/>
        <end position="512"/>
    </location>
</feature>
<feature type="domain" description="Glucose-methanol-choline oxidoreductase N-terminal" evidence="16">
    <location>
        <begin position="318"/>
        <end position="332"/>
    </location>
</feature>
<dbReference type="eggNOG" id="KOG1238">
    <property type="taxonomic scope" value="Eukaryota"/>
</dbReference>
<evidence type="ECO:0000256" key="8">
    <source>
        <dbReference type="ARBA" id="ARBA00022827"/>
    </source>
</evidence>
<evidence type="ECO:0000256" key="9">
    <source>
        <dbReference type="ARBA" id="ARBA00023157"/>
    </source>
</evidence>
<evidence type="ECO:0000259" key="15">
    <source>
        <dbReference type="PROSITE" id="PS00623"/>
    </source>
</evidence>
<dbReference type="PROSITE" id="PS00624">
    <property type="entry name" value="GMC_OXRED_2"/>
    <property type="match status" value="1"/>
</dbReference>